<feature type="domain" description="EGF-like" evidence="5">
    <location>
        <begin position="126"/>
        <end position="166"/>
    </location>
</feature>
<reference evidence="6 7" key="1">
    <citation type="submission" date="2019-10" db="EMBL/GenBank/DDBJ databases">
        <title>Assembly and Annotation for the nematode Trichostrongylus colubriformis.</title>
        <authorList>
            <person name="Martin J."/>
        </authorList>
    </citation>
    <scope>NUCLEOTIDE SEQUENCE [LARGE SCALE GENOMIC DNA]</scope>
    <source>
        <strain evidence="6">G859</strain>
        <tissue evidence="6">Whole worm</tissue>
    </source>
</reference>
<dbReference type="PROSITE" id="PS50025">
    <property type="entry name" value="LAM_G_DOMAIN"/>
    <property type="match status" value="1"/>
</dbReference>
<evidence type="ECO:0000313" key="6">
    <source>
        <dbReference type="EMBL" id="KAK5976825.1"/>
    </source>
</evidence>
<comment type="caution">
    <text evidence="2">Lacks conserved residue(s) required for the propagation of feature annotation.</text>
</comment>
<name>A0AAN8FU02_TRICO</name>
<evidence type="ECO:0000256" key="3">
    <source>
        <dbReference type="SAM" id="Phobius"/>
    </source>
</evidence>
<comment type="caution">
    <text evidence="6">The sequence shown here is derived from an EMBL/GenBank/DDBJ whole genome shotgun (WGS) entry which is preliminary data.</text>
</comment>
<feature type="transmembrane region" description="Helical" evidence="3">
    <location>
        <begin position="273"/>
        <end position="291"/>
    </location>
</feature>
<evidence type="ECO:0000259" key="4">
    <source>
        <dbReference type="PROSITE" id="PS50025"/>
    </source>
</evidence>
<sequence>ITIEHSADSSTLTVDDDACSIHAQRKLAQHPVQKFSNVFTDIVIIPVGLNSPVDPKPFLFTFIGGIERESHSTDGSMLLRPIYQCAVGNLLGCMRGVRIGGEMVDLRNTTHGYRPSDPDLVRSGCDMGCTELDCKNGGHCSVAWRDVGGKVACDCSRTSYAGPHCTVDEGLTFASNAYFTFDVGRFLSRYILTPQKLTQKLQFAFAPWAPSMTHQTLATVLFNDNRLFEVVLNKNGSVNVGIVDDNKRTVVRTFVGNFSNGYRHFFVARFGTHQATSVTVSCCFILLIIFLRSH</sequence>
<keyword evidence="2" id="KW-0245">EGF-like domain</keyword>
<organism evidence="6 7">
    <name type="scientific">Trichostrongylus colubriformis</name>
    <name type="common">Black scour worm</name>
    <dbReference type="NCBI Taxonomy" id="6319"/>
    <lineage>
        <taxon>Eukaryota</taxon>
        <taxon>Metazoa</taxon>
        <taxon>Ecdysozoa</taxon>
        <taxon>Nematoda</taxon>
        <taxon>Chromadorea</taxon>
        <taxon>Rhabditida</taxon>
        <taxon>Rhabditina</taxon>
        <taxon>Rhabditomorpha</taxon>
        <taxon>Strongyloidea</taxon>
        <taxon>Trichostrongylidae</taxon>
        <taxon>Trichostrongylus</taxon>
    </lineage>
</organism>
<keyword evidence="1" id="KW-1015">Disulfide bond</keyword>
<dbReference type="EMBL" id="WIXE01011332">
    <property type="protein sequence ID" value="KAK5976825.1"/>
    <property type="molecule type" value="Genomic_DNA"/>
</dbReference>
<dbReference type="PROSITE" id="PS50026">
    <property type="entry name" value="EGF_3"/>
    <property type="match status" value="1"/>
</dbReference>
<dbReference type="Proteomes" id="UP001331761">
    <property type="component" value="Unassembled WGS sequence"/>
</dbReference>
<evidence type="ECO:0000256" key="2">
    <source>
        <dbReference type="PROSITE-ProRule" id="PRU00076"/>
    </source>
</evidence>
<keyword evidence="3" id="KW-0472">Membrane</keyword>
<keyword evidence="7" id="KW-1185">Reference proteome</keyword>
<dbReference type="InterPro" id="IPR013320">
    <property type="entry name" value="ConA-like_dom_sf"/>
</dbReference>
<proteinExistence type="predicted"/>
<feature type="non-terminal residue" evidence="6">
    <location>
        <position position="1"/>
    </location>
</feature>
<protein>
    <submittedName>
        <fullName evidence="6">EGF domain-containing protein</fullName>
    </submittedName>
</protein>
<dbReference type="InterPro" id="IPR000742">
    <property type="entry name" value="EGF"/>
</dbReference>
<gene>
    <name evidence="6" type="ORF">GCK32_012623</name>
</gene>
<evidence type="ECO:0000256" key="1">
    <source>
        <dbReference type="ARBA" id="ARBA00023157"/>
    </source>
</evidence>
<accession>A0AAN8FU02</accession>
<dbReference type="Gene3D" id="2.10.25.10">
    <property type="entry name" value="Laminin"/>
    <property type="match status" value="1"/>
</dbReference>
<evidence type="ECO:0000313" key="7">
    <source>
        <dbReference type="Proteomes" id="UP001331761"/>
    </source>
</evidence>
<dbReference type="Gene3D" id="2.60.120.200">
    <property type="match status" value="1"/>
</dbReference>
<dbReference type="AlphaFoldDB" id="A0AAN8FU02"/>
<evidence type="ECO:0000259" key="5">
    <source>
        <dbReference type="PROSITE" id="PS50026"/>
    </source>
</evidence>
<keyword evidence="3" id="KW-0812">Transmembrane</keyword>
<feature type="domain" description="Laminin G" evidence="4">
    <location>
        <begin position="1"/>
        <end position="125"/>
    </location>
</feature>
<dbReference type="InterPro" id="IPR001791">
    <property type="entry name" value="Laminin_G"/>
</dbReference>
<dbReference type="SUPFAM" id="SSF49899">
    <property type="entry name" value="Concanavalin A-like lectins/glucanases"/>
    <property type="match status" value="2"/>
</dbReference>
<keyword evidence="3" id="KW-1133">Transmembrane helix</keyword>